<evidence type="ECO:0000313" key="2">
    <source>
        <dbReference type="EMBL" id="KAK0437971.1"/>
    </source>
</evidence>
<feature type="region of interest" description="Disordered" evidence="1">
    <location>
        <begin position="41"/>
        <end position="63"/>
    </location>
</feature>
<dbReference type="PANTHER" id="PTHR39596:SF2">
    <property type="entry name" value="HET DOMAIN PROTEIN (AFU_ORTHOLOGUE AFUA_1G17550)-RELATED"/>
    <property type="match status" value="1"/>
</dbReference>
<feature type="compositionally biased region" description="Polar residues" evidence="1">
    <location>
        <begin position="41"/>
        <end position="55"/>
    </location>
</feature>
<dbReference type="GeneID" id="85356438"/>
<keyword evidence="3" id="KW-1185">Reference proteome</keyword>
<evidence type="ECO:0000313" key="3">
    <source>
        <dbReference type="Proteomes" id="UP001175211"/>
    </source>
</evidence>
<reference evidence="2" key="1">
    <citation type="submission" date="2023-06" db="EMBL/GenBank/DDBJ databases">
        <authorList>
            <consortium name="Lawrence Berkeley National Laboratory"/>
            <person name="Ahrendt S."/>
            <person name="Sahu N."/>
            <person name="Indic B."/>
            <person name="Wong-Bajracharya J."/>
            <person name="Merenyi Z."/>
            <person name="Ke H.-M."/>
            <person name="Monk M."/>
            <person name="Kocsube S."/>
            <person name="Drula E."/>
            <person name="Lipzen A."/>
            <person name="Balint B."/>
            <person name="Henrissat B."/>
            <person name="Andreopoulos B."/>
            <person name="Martin F.M."/>
            <person name="Harder C.B."/>
            <person name="Rigling D."/>
            <person name="Ford K.L."/>
            <person name="Foster G.D."/>
            <person name="Pangilinan J."/>
            <person name="Papanicolaou A."/>
            <person name="Barry K."/>
            <person name="LaButti K."/>
            <person name="Viragh M."/>
            <person name="Koriabine M."/>
            <person name="Yan M."/>
            <person name="Riley R."/>
            <person name="Champramary S."/>
            <person name="Plett K.L."/>
            <person name="Tsai I.J."/>
            <person name="Slot J."/>
            <person name="Sipos G."/>
            <person name="Plett J."/>
            <person name="Nagy L.G."/>
            <person name="Grigoriev I.V."/>
        </authorList>
    </citation>
    <scope>NUCLEOTIDE SEQUENCE</scope>
    <source>
        <strain evidence="2">CCBAS 213</strain>
    </source>
</reference>
<accession>A0AA39MK88</accession>
<evidence type="ECO:0000256" key="1">
    <source>
        <dbReference type="SAM" id="MobiDB-lite"/>
    </source>
</evidence>
<dbReference type="RefSeq" id="XP_060322792.1">
    <property type="nucleotide sequence ID" value="XM_060472890.1"/>
</dbReference>
<dbReference type="AlphaFoldDB" id="A0AA39MK88"/>
<protein>
    <submittedName>
        <fullName evidence="2">Uncharacterized protein</fullName>
    </submittedName>
</protein>
<dbReference type="EMBL" id="JAUEPS010000102">
    <property type="protein sequence ID" value="KAK0437971.1"/>
    <property type="molecule type" value="Genomic_DNA"/>
</dbReference>
<feature type="region of interest" description="Disordered" evidence="1">
    <location>
        <begin position="120"/>
        <end position="149"/>
    </location>
</feature>
<sequence length="603" mass="67989">MQSTTAGDNAISLLTYYLSCRGSRNQDVFFILTSATKPSTTSNSEFPYSSTTISSRGAEPIQNVPNTTCRTSSFSALLLPPPAPHCLYSSPPLHLTFWFHLMGDCVGRLTMWDKVSTTSTTATDNPGCTSAGEMQTPSPPPPVSTQPQLPNEFVSRLTIPQASPHVPPRPEFIPFTIPYLCMSKPYDGKDFWSYPERCGWIVDAKDTQCHVLCPPGACIDDMDMEELPKDTQLQIFSRSDGSVVVASDKIAFLQAWLFFGVLTEVSDLCGLDIDLATEFFLEDGSVSTARLNGLPGRWFEAAVMSGRAGDKVLMERILTIARHSHLMLSEERSDDEYTLTFDYSYAECRVFLSLEILVRTVGLHLLLHTYMPGFTTTEEEGWGRNRIKRSLDWPPWYRRRPNEGLAQLGLLARDKLEEQGWCASELDLLAHDEMAFASLLSRPRIRDHSSCGDFICHAYQTEESTYRTRHVDDECSCDFVGLDTDSLIAVLSQNKVPKLVITDELELEVVSENDYPYIALSHGPMGLGTRKQTHFHDANFDVYGIMQTNLATYMSMHLIHLLYQSPSGWIHFVYLFIQASWQRVTARKPSSFSERRFMRQLQC</sequence>
<dbReference type="Proteomes" id="UP001175211">
    <property type="component" value="Unassembled WGS sequence"/>
</dbReference>
<dbReference type="PANTHER" id="PTHR39596">
    <property type="match status" value="1"/>
</dbReference>
<comment type="caution">
    <text evidence="2">The sequence shown here is derived from an EMBL/GenBank/DDBJ whole genome shotgun (WGS) entry which is preliminary data.</text>
</comment>
<gene>
    <name evidence="2" type="ORF">EV420DRAFT_153676</name>
</gene>
<name>A0AA39MK88_ARMTA</name>
<organism evidence="2 3">
    <name type="scientific">Armillaria tabescens</name>
    <name type="common">Ringless honey mushroom</name>
    <name type="synonym">Agaricus tabescens</name>
    <dbReference type="NCBI Taxonomy" id="1929756"/>
    <lineage>
        <taxon>Eukaryota</taxon>
        <taxon>Fungi</taxon>
        <taxon>Dikarya</taxon>
        <taxon>Basidiomycota</taxon>
        <taxon>Agaricomycotina</taxon>
        <taxon>Agaricomycetes</taxon>
        <taxon>Agaricomycetidae</taxon>
        <taxon>Agaricales</taxon>
        <taxon>Marasmiineae</taxon>
        <taxon>Physalacriaceae</taxon>
        <taxon>Desarmillaria</taxon>
    </lineage>
</organism>
<proteinExistence type="predicted"/>